<reference evidence="2" key="1">
    <citation type="journal article" date="2019" name="Int. J. Syst. Evol. Microbiol.">
        <title>The Global Catalogue of Microorganisms (GCM) 10K type strain sequencing project: providing services to taxonomists for standard genome sequencing and annotation.</title>
        <authorList>
            <consortium name="The Broad Institute Genomics Platform"/>
            <consortium name="The Broad Institute Genome Sequencing Center for Infectious Disease"/>
            <person name="Wu L."/>
            <person name="Ma J."/>
        </authorList>
    </citation>
    <scope>NUCLEOTIDE SEQUENCE [LARGE SCALE GENOMIC DNA]</scope>
    <source>
        <strain evidence="2">CCUG 66188</strain>
    </source>
</reference>
<dbReference type="EMBL" id="JBHSGN010000058">
    <property type="protein sequence ID" value="MFC4673506.1"/>
    <property type="molecule type" value="Genomic_DNA"/>
</dbReference>
<name>A0ABV9KV61_9BACT</name>
<accession>A0ABV9KV61</accession>
<sequence length="174" mass="18783">MSEIDKFAENIGRKTQEARQAQIRFVECVSVDWENKTMDARGTGDGGEYRDVALGFGYTDIKPAVGSTCLIGIIDGQEVVTFLINAEDVELVETKAGKIIFNGGGNDGLVNAPELTKRINALENDNNMLKQVFAAWLPAPNDGGAALKTAAAAWAGQQIIVTKQDDIEDNKITH</sequence>
<dbReference type="Proteomes" id="UP001596023">
    <property type="component" value="Unassembled WGS sequence"/>
</dbReference>
<organism evidence="1 2">
    <name type="scientific">Dysgonomonas termitidis</name>
    <dbReference type="NCBI Taxonomy" id="1516126"/>
    <lineage>
        <taxon>Bacteria</taxon>
        <taxon>Pseudomonadati</taxon>
        <taxon>Bacteroidota</taxon>
        <taxon>Bacteroidia</taxon>
        <taxon>Bacteroidales</taxon>
        <taxon>Dysgonomonadaceae</taxon>
        <taxon>Dysgonomonas</taxon>
    </lineage>
</organism>
<keyword evidence="2" id="KW-1185">Reference proteome</keyword>
<gene>
    <name evidence="1" type="ORF">ACFO6W_07365</name>
</gene>
<evidence type="ECO:0000313" key="2">
    <source>
        <dbReference type="Proteomes" id="UP001596023"/>
    </source>
</evidence>
<proteinExistence type="predicted"/>
<evidence type="ECO:0000313" key="1">
    <source>
        <dbReference type="EMBL" id="MFC4673506.1"/>
    </source>
</evidence>
<comment type="caution">
    <text evidence="1">The sequence shown here is derived from an EMBL/GenBank/DDBJ whole genome shotgun (WGS) entry which is preliminary data.</text>
</comment>
<dbReference type="RefSeq" id="WP_379994848.1">
    <property type="nucleotide sequence ID" value="NZ_JBHSGN010000058.1"/>
</dbReference>
<protein>
    <submittedName>
        <fullName evidence="1">Uncharacterized protein</fullName>
    </submittedName>
</protein>